<dbReference type="EMBL" id="BMFR01000001">
    <property type="protein sequence ID" value="GGG62908.1"/>
    <property type="molecule type" value="Genomic_DNA"/>
</dbReference>
<dbReference type="GO" id="GO:0051782">
    <property type="term" value="P:negative regulation of cell division"/>
    <property type="evidence" value="ECO:0007669"/>
    <property type="project" value="TreeGrafter"/>
</dbReference>
<dbReference type="Pfam" id="PF13614">
    <property type="entry name" value="AAA_31"/>
    <property type="match status" value="1"/>
</dbReference>
<accession>A0A917LXU2</accession>
<evidence type="ECO:0000313" key="3">
    <source>
        <dbReference type="Proteomes" id="UP000622860"/>
    </source>
</evidence>
<dbReference type="Proteomes" id="UP000622860">
    <property type="component" value="Unassembled WGS sequence"/>
</dbReference>
<dbReference type="Gene3D" id="3.40.50.10850">
    <property type="entry name" value="Ntrc-like two-domain protein"/>
    <property type="match status" value="1"/>
</dbReference>
<dbReference type="PANTHER" id="PTHR43384">
    <property type="entry name" value="SEPTUM SITE-DETERMINING PROTEIN MIND HOMOLOG, CHLOROPLASTIC-RELATED"/>
    <property type="match status" value="1"/>
</dbReference>
<reference evidence="2" key="2">
    <citation type="submission" date="2020-09" db="EMBL/GenBank/DDBJ databases">
        <authorList>
            <person name="Sun Q."/>
            <person name="Zhou Y."/>
        </authorList>
    </citation>
    <scope>NUCLEOTIDE SEQUENCE</scope>
    <source>
        <strain evidence="2">CGMCC 1.12754</strain>
    </source>
</reference>
<protein>
    <recommendedName>
        <fullName evidence="1">AAA domain-containing protein</fullName>
    </recommendedName>
</protein>
<dbReference type="PANTHER" id="PTHR43384:SF13">
    <property type="entry name" value="SLR0110 PROTEIN"/>
    <property type="match status" value="1"/>
</dbReference>
<dbReference type="GO" id="GO:0009898">
    <property type="term" value="C:cytoplasmic side of plasma membrane"/>
    <property type="evidence" value="ECO:0007669"/>
    <property type="project" value="TreeGrafter"/>
</dbReference>
<dbReference type="GO" id="GO:0005829">
    <property type="term" value="C:cytosol"/>
    <property type="evidence" value="ECO:0007669"/>
    <property type="project" value="TreeGrafter"/>
</dbReference>
<name>A0A917LXU2_9BACI</name>
<organism evidence="2 3">
    <name type="scientific">Virgibacillus oceani</name>
    <dbReference type="NCBI Taxonomy" id="1479511"/>
    <lineage>
        <taxon>Bacteria</taxon>
        <taxon>Bacillati</taxon>
        <taxon>Bacillota</taxon>
        <taxon>Bacilli</taxon>
        <taxon>Bacillales</taxon>
        <taxon>Bacillaceae</taxon>
        <taxon>Virgibacillus</taxon>
    </lineage>
</organism>
<reference evidence="2" key="1">
    <citation type="journal article" date="2014" name="Int. J. Syst. Evol. Microbiol.">
        <title>Complete genome sequence of Corynebacterium casei LMG S-19264T (=DSM 44701T), isolated from a smear-ripened cheese.</title>
        <authorList>
            <consortium name="US DOE Joint Genome Institute (JGI-PGF)"/>
            <person name="Walter F."/>
            <person name="Albersmeier A."/>
            <person name="Kalinowski J."/>
            <person name="Ruckert C."/>
        </authorList>
    </citation>
    <scope>NUCLEOTIDE SEQUENCE</scope>
    <source>
        <strain evidence="2">CGMCC 1.12754</strain>
    </source>
</reference>
<evidence type="ECO:0000259" key="1">
    <source>
        <dbReference type="Pfam" id="PF13614"/>
    </source>
</evidence>
<dbReference type="InterPro" id="IPR050625">
    <property type="entry name" value="ParA/MinD_ATPase"/>
</dbReference>
<dbReference type="AlphaFoldDB" id="A0A917LXU2"/>
<dbReference type="RefSeq" id="WP_188453565.1">
    <property type="nucleotide sequence ID" value="NZ_BMFR01000001.1"/>
</dbReference>
<keyword evidence="3" id="KW-1185">Reference proteome</keyword>
<proteinExistence type="predicted"/>
<dbReference type="SUPFAM" id="SSF52540">
    <property type="entry name" value="P-loop containing nucleoside triphosphate hydrolases"/>
    <property type="match status" value="1"/>
</dbReference>
<gene>
    <name evidence="2" type="ORF">GCM10011398_02860</name>
</gene>
<feature type="domain" description="AAA" evidence="1">
    <location>
        <begin position="125"/>
        <end position="273"/>
    </location>
</feature>
<sequence>MNKISLVLLTKDSSYANYFSNFMISSNIKEKFSSKIFTDTDSFKKNTRNQKQHILLTDLEVDNECSVSFDKVISLSEEQIMVPDELKTSIYKYQPFHELLSQVLAIYYEMNGKLSSVINGKEKEKVISFFSGNGGVGKSLLSLCLAKHLSMNDKRVFYLNLEELHNTYLYFKQDRPSSAEVFYYLKKNKNQLIANIESLKSRDSLTNIDYFALPVLPEEMQIATEENIESLIQAIRDTQNYDYIIVDLDSSIHERNRSALKNSDEIFWILSSNETSFSSSDSLLANDLVGLGNDRSNIHFILNNVGEALFDGFDSFNFSIETHIRFNIRYLGRSEETKLMEDTVIGEQLFKLLKENAVHSSEVSQQWQ</sequence>
<evidence type="ECO:0000313" key="2">
    <source>
        <dbReference type="EMBL" id="GGG62908.1"/>
    </source>
</evidence>
<dbReference type="GO" id="GO:0016887">
    <property type="term" value="F:ATP hydrolysis activity"/>
    <property type="evidence" value="ECO:0007669"/>
    <property type="project" value="TreeGrafter"/>
</dbReference>
<dbReference type="GO" id="GO:0005524">
    <property type="term" value="F:ATP binding"/>
    <property type="evidence" value="ECO:0007669"/>
    <property type="project" value="TreeGrafter"/>
</dbReference>
<dbReference type="InterPro" id="IPR027417">
    <property type="entry name" value="P-loop_NTPase"/>
</dbReference>
<dbReference type="Gene3D" id="3.40.50.300">
    <property type="entry name" value="P-loop containing nucleotide triphosphate hydrolases"/>
    <property type="match status" value="1"/>
</dbReference>
<comment type="caution">
    <text evidence="2">The sequence shown here is derived from an EMBL/GenBank/DDBJ whole genome shotgun (WGS) entry which is preliminary data.</text>
</comment>
<dbReference type="InterPro" id="IPR025669">
    <property type="entry name" value="AAA_dom"/>
</dbReference>